<evidence type="ECO:0000313" key="1">
    <source>
        <dbReference type="EMBL" id="HHJ52566.1"/>
    </source>
</evidence>
<dbReference type="AlphaFoldDB" id="A0A7V5PP84"/>
<organism evidence="1">
    <name type="scientific">Caldithrix abyssi</name>
    <dbReference type="NCBI Taxonomy" id="187145"/>
    <lineage>
        <taxon>Bacteria</taxon>
        <taxon>Pseudomonadati</taxon>
        <taxon>Calditrichota</taxon>
        <taxon>Calditrichia</taxon>
        <taxon>Calditrichales</taxon>
        <taxon>Calditrichaceae</taxon>
        <taxon>Caldithrix</taxon>
    </lineage>
</organism>
<sequence>MLRLIYLTILILTGLYLIGCNQRITGSSGDQDTTGSQSLVNKIGSDQTFEIATWNIENYPQAGETTVSLVKT</sequence>
<dbReference type="EMBL" id="DROD01000356">
    <property type="protein sequence ID" value="HHJ52566.1"/>
    <property type="molecule type" value="Genomic_DNA"/>
</dbReference>
<reference evidence="1" key="1">
    <citation type="journal article" date="2020" name="mSystems">
        <title>Genome- and Community-Level Interaction Insights into Carbon Utilization and Element Cycling Functions of Hydrothermarchaeota in Hydrothermal Sediment.</title>
        <authorList>
            <person name="Zhou Z."/>
            <person name="Liu Y."/>
            <person name="Xu W."/>
            <person name="Pan J."/>
            <person name="Luo Z.H."/>
            <person name="Li M."/>
        </authorList>
    </citation>
    <scope>NUCLEOTIDE SEQUENCE [LARGE SCALE GENOMIC DNA]</scope>
    <source>
        <strain evidence="1">HyVt-527</strain>
    </source>
</reference>
<proteinExistence type="predicted"/>
<gene>
    <name evidence="1" type="ORF">ENJ89_05185</name>
</gene>
<accession>A0A7V5PP84</accession>
<name>A0A7V5PP84_CALAY</name>
<comment type="caution">
    <text evidence="1">The sequence shown here is derived from an EMBL/GenBank/DDBJ whole genome shotgun (WGS) entry which is preliminary data.</text>
</comment>
<protein>
    <submittedName>
        <fullName evidence="1">Uncharacterized protein</fullName>
    </submittedName>
</protein>
<feature type="non-terminal residue" evidence="1">
    <location>
        <position position="72"/>
    </location>
</feature>
<dbReference type="Proteomes" id="UP000886124">
    <property type="component" value="Unassembled WGS sequence"/>
</dbReference>